<keyword evidence="1" id="KW-0472">Membrane</keyword>
<feature type="domain" description="DUF7847" evidence="2">
    <location>
        <begin position="4"/>
        <end position="260"/>
    </location>
</feature>
<keyword evidence="1" id="KW-0812">Transmembrane</keyword>
<protein>
    <submittedName>
        <fullName evidence="3">Membrane protein</fullName>
    </submittedName>
</protein>
<organism evidence="3 4">
    <name type="scientific">Sphingobium cupriresistens LL01</name>
    <dbReference type="NCBI Taxonomy" id="1420583"/>
    <lineage>
        <taxon>Bacteria</taxon>
        <taxon>Pseudomonadati</taxon>
        <taxon>Pseudomonadota</taxon>
        <taxon>Alphaproteobacteria</taxon>
        <taxon>Sphingomonadales</taxon>
        <taxon>Sphingomonadaceae</taxon>
        <taxon>Sphingobium</taxon>
    </lineage>
</organism>
<feature type="transmembrane region" description="Helical" evidence="1">
    <location>
        <begin position="66"/>
        <end position="87"/>
    </location>
</feature>
<evidence type="ECO:0000313" key="4">
    <source>
        <dbReference type="Proteomes" id="UP000052232"/>
    </source>
</evidence>
<dbReference type="Proteomes" id="UP000052232">
    <property type="component" value="Unassembled WGS sequence"/>
</dbReference>
<reference evidence="3 4" key="1">
    <citation type="journal article" date="2015" name="G3 (Bethesda)">
        <title>Insights into Ongoing Evolution of the Hexachlorocyclohexane Catabolic Pathway from Comparative Genomics of Ten Sphingomonadaceae Strains.</title>
        <authorList>
            <person name="Pearce S.L."/>
            <person name="Oakeshott J.G."/>
            <person name="Pandey G."/>
        </authorList>
    </citation>
    <scope>NUCLEOTIDE SEQUENCE [LARGE SCALE GENOMIC DNA]</scope>
    <source>
        <strain evidence="3 4">LL01</strain>
    </source>
</reference>
<dbReference type="AlphaFoldDB" id="A0A0J7Y019"/>
<feature type="transmembrane region" description="Helical" evidence="1">
    <location>
        <begin position="237"/>
        <end position="258"/>
    </location>
</feature>
<dbReference type="EMBL" id="JACT01000001">
    <property type="protein sequence ID" value="KMS57129.1"/>
    <property type="molecule type" value="Genomic_DNA"/>
</dbReference>
<comment type="caution">
    <text evidence="3">The sequence shown here is derived from an EMBL/GenBank/DDBJ whole genome shotgun (WGS) entry which is preliminary data.</text>
</comment>
<dbReference type="InterPro" id="IPR057169">
    <property type="entry name" value="DUF7847"/>
</dbReference>
<accession>A0A0J7Y019</accession>
<dbReference type="RefSeq" id="WP_066600083.1">
    <property type="nucleotide sequence ID" value="NZ_KQ130434.1"/>
</dbReference>
<feature type="transmembrane region" description="Helical" evidence="1">
    <location>
        <begin position="108"/>
        <end position="137"/>
    </location>
</feature>
<dbReference type="Pfam" id="PF25231">
    <property type="entry name" value="DUF7847"/>
    <property type="match status" value="1"/>
</dbReference>
<feature type="transmembrane region" description="Helical" evidence="1">
    <location>
        <begin position="21"/>
        <end position="39"/>
    </location>
</feature>
<dbReference type="PATRIC" id="fig|1420583.3.peg.485"/>
<name>A0A0J7Y019_9SPHN</name>
<dbReference type="STRING" id="1420583.V473_02430"/>
<gene>
    <name evidence="3" type="ORF">V473_02430</name>
</gene>
<feature type="transmembrane region" description="Helical" evidence="1">
    <location>
        <begin position="192"/>
        <end position="225"/>
    </location>
</feature>
<keyword evidence="4" id="KW-1185">Reference proteome</keyword>
<evidence type="ECO:0000313" key="3">
    <source>
        <dbReference type="EMBL" id="KMS57129.1"/>
    </source>
</evidence>
<proteinExistence type="predicted"/>
<evidence type="ECO:0000259" key="2">
    <source>
        <dbReference type="Pfam" id="PF25231"/>
    </source>
</evidence>
<sequence length="271" mass="28351">MATMSIGKAWEEAVAFVAREATLLFPVALLFVALPGLILQEMTPPQLQAWFAAPKADTIPAMPPGFGLAMLLTIILIWFGSLALFALALRPGISVGEALRLSFARLPVLIGTALVVVGAVAAVVVGAALVGVVLSLASKQLAATIGLLLGFGAVALIFFASIRLALLNPVVIDSKAGVMDSLRRAWALTRGYFWRLFGFLIIVMLLSTIAGSAAQVIIGLLGGLVAGAEGARLAGGLAWAAVSSIVQVYMLVMLARLYRQAEPQDIADVFR</sequence>
<feature type="transmembrane region" description="Helical" evidence="1">
    <location>
        <begin position="143"/>
        <end position="171"/>
    </location>
</feature>
<keyword evidence="1" id="KW-1133">Transmembrane helix</keyword>
<evidence type="ECO:0000256" key="1">
    <source>
        <dbReference type="SAM" id="Phobius"/>
    </source>
</evidence>